<evidence type="ECO:0000313" key="4">
    <source>
        <dbReference type="Proteomes" id="UP000654257"/>
    </source>
</evidence>
<protein>
    <recommendedName>
        <fullName evidence="2">DUF8175 domain-containing protein</fullName>
    </recommendedName>
</protein>
<reference evidence="3" key="2">
    <citation type="submission" date="2020-09" db="EMBL/GenBank/DDBJ databases">
        <authorList>
            <person name="Sun Q."/>
            <person name="Sedlacek I."/>
        </authorList>
    </citation>
    <scope>NUCLEOTIDE SEQUENCE</scope>
    <source>
        <strain evidence="3">CCM 7905</strain>
    </source>
</reference>
<organism evidence="3 4">
    <name type="scientific">Rhodococcoides trifolii</name>
    <dbReference type="NCBI Taxonomy" id="908250"/>
    <lineage>
        <taxon>Bacteria</taxon>
        <taxon>Bacillati</taxon>
        <taxon>Actinomycetota</taxon>
        <taxon>Actinomycetes</taxon>
        <taxon>Mycobacteriales</taxon>
        <taxon>Nocardiaceae</taxon>
        <taxon>Rhodococcoides</taxon>
    </lineage>
</organism>
<feature type="domain" description="DUF8175" evidence="2">
    <location>
        <begin position="67"/>
        <end position="246"/>
    </location>
</feature>
<feature type="region of interest" description="Disordered" evidence="1">
    <location>
        <begin position="49"/>
        <end position="85"/>
    </location>
</feature>
<dbReference type="EMBL" id="BMCU01000002">
    <property type="protein sequence ID" value="GGG01390.1"/>
    <property type="molecule type" value="Genomic_DNA"/>
</dbReference>
<evidence type="ECO:0000313" key="3">
    <source>
        <dbReference type="EMBL" id="GGG01390.1"/>
    </source>
</evidence>
<reference evidence="3" key="1">
    <citation type="journal article" date="2014" name="Int. J. Syst. Evol. Microbiol.">
        <title>Complete genome sequence of Corynebacterium casei LMG S-19264T (=DSM 44701T), isolated from a smear-ripened cheese.</title>
        <authorList>
            <consortium name="US DOE Joint Genome Institute (JGI-PGF)"/>
            <person name="Walter F."/>
            <person name="Albersmeier A."/>
            <person name="Kalinowski J."/>
            <person name="Ruckert C."/>
        </authorList>
    </citation>
    <scope>NUCLEOTIDE SEQUENCE</scope>
    <source>
        <strain evidence="3">CCM 7905</strain>
    </source>
</reference>
<name>A0A917CXT1_9NOCA</name>
<evidence type="ECO:0000259" key="2">
    <source>
        <dbReference type="Pfam" id="PF26526"/>
    </source>
</evidence>
<comment type="caution">
    <text evidence="3">The sequence shown here is derived from an EMBL/GenBank/DDBJ whole genome shotgun (WGS) entry which is preliminary data.</text>
</comment>
<evidence type="ECO:0000256" key="1">
    <source>
        <dbReference type="SAM" id="MobiDB-lite"/>
    </source>
</evidence>
<dbReference type="InterPro" id="IPR058488">
    <property type="entry name" value="DUF8175"/>
</dbReference>
<proteinExistence type="predicted"/>
<sequence>MLTARGRSPLVTREFGDGSKRRGLLLSALLAALIVGSAVAGFAILGGGDQPAPSESTSPAAADSSNLALPEQDLSKVRSPSDDDWMTGAPADLVWRQEDSIALPFTAADGPRSVNETSGAATGYSRTPQGAVVAAYQIATRIALGPHYAEVVDAQTVFDASAAANVKQHRGSPDPSALGDVHPSAFKVLAYLPSQATVQYALPNPFDGSYNSYQFTVVWTDDDWKLVAPSETAAAQSLSRVDGFTPF</sequence>
<keyword evidence="4" id="KW-1185">Reference proteome</keyword>
<accession>A0A917CXT1</accession>
<dbReference type="Proteomes" id="UP000654257">
    <property type="component" value="Unassembled WGS sequence"/>
</dbReference>
<feature type="compositionally biased region" description="Low complexity" evidence="1">
    <location>
        <begin position="51"/>
        <end position="65"/>
    </location>
</feature>
<gene>
    <name evidence="3" type="ORF">GCM10007304_14210</name>
</gene>
<dbReference type="AlphaFoldDB" id="A0A917CXT1"/>
<dbReference type="Pfam" id="PF26526">
    <property type="entry name" value="DUF8175"/>
    <property type="match status" value="1"/>
</dbReference>